<feature type="transmembrane region" description="Helical" evidence="1">
    <location>
        <begin position="160"/>
        <end position="184"/>
    </location>
</feature>
<feature type="transmembrane region" description="Helical" evidence="1">
    <location>
        <begin position="34"/>
        <end position="54"/>
    </location>
</feature>
<feature type="domain" description="GGDEF" evidence="3">
    <location>
        <begin position="353"/>
        <end position="486"/>
    </location>
</feature>
<dbReference type="PANTHER" id="PTHR44757:SF2">
    <property type="entry name" value="BIOFILM ARCHITECTURE MAINTENANCE PROTEIN MBAA"/>
    <property type="match status" value="1"/>
</dbReference>
<dbReference type="EMBL" id="AP022596">
    <property type="protein sequence ID" value="BBY66352.1"/>
    <property type="molecule type" value="Genomic_DNA"/>
</dbReference>
<name>A0A7I7TAS1_9MYCO</name>
<dbReference type="PROSITE" id="PS50887">
    <property type="entry name" value="GGDEF"/>
    <property type="match status" value="1"/>
</dbReference>
<feature type="transmembrane region" description="Helical" evidence="1">
    <location>
        <begin position="196"/>
        <end position="216"/>
    </location>
</feature>
<dbReference type="InterPro" id="IPR001633">
    <property type="entry name" value="EAL_dom"/>
</dbReference>
<dbReference type="AlphaFoldDB" id="A0A7I7TAS1"/>
<sequence>MLKTSHVAVGAALVFVGYVLFILAGRATGTPFRVIVDLVPIALTITAAVFCAVATRTMQGRMRLAWLSMTVGLLGWGLGQVIWTHYELQLPEVPFPSIADAGYLALPVGGCLALLLFPVEGTQSRGRLVLDGIIVALSLFLVSWVIILRPLYLADTPNRLGFAISLAYPIFDITILTVAAVVLVRASDDHRLSLTLLTAGVVCFAFSDSGFAYLAVGNRYRSGNMIDIGWAAGLLLITVAATAGHEGTERQRDAFVLPGWTSVWLPYAPLLVAGFVTAAQPVPVLKTRPVIIAAGILAVAVLARQFLAVREDRRLVATVADQARHDPLTGLANRALFNERLTYAMQLREREGLQLAVVSVDLNDFKLVNDTLGHLVGDDLLIGVGRRLRNCVRGSGTVARLGGDEFSLLVDGGAEAAERVGARIVEAFEEPFQLSGHELLMRPSIGLAVADSNEPHLAAEELLRRADTAMYSAKRSRFRGVQVYNPDMHLLDEAADVQVFGAPAAISDGGGVGTVLLLGKLRQAVDRAELTLAYQPKFDLRTAEMVGVEGLLRWPQPGGDALAPEEFLPLIRRHGLMGPVTQLVITRALDDALVWHRAGVDVPVAVNVFAPSMANAGLPAIIAKELSDRGLRSAALAVEITEDLFLDSSERTRAVLEQLRQNGIRIAIDDFGSGYSALSYLRDLPIDEVKLDRSFVAPILADARAAAVVRAVVDLAHVLDLTVVVEGVEDAATAALVRELGCDIGQGFFYGPPVSPEEVLRLVQRRADGAAT</sequence>
<dbReference type="InterPro" id="IPR000160">
    <property type="entry name" value="GGDEF_dom"/>
</dbReference>
<evidence type="ECO:0000259" key="2">
    <source>
        <dbReference type="PROSITE" id="PS50883"/>
    </source>
</evidence>
<dbReference type="InterPro" id="IPR043128">
    <property type="entry name" value="Rev_trsase/Diguanyl_cyclase"/>
</dbReference>
<dbReference type="KEGG" id="mhev:MHEL_45950"/>
<dbReference type="SMART" id="SM00267">
    <property type="entry name" value="GGDEF"/>
    <property type="match status" value="1"/>
</dbReference>
<dbReference type="NCBIfam" id="TIGR00254">
    <property type="entry name" value="GGDEF"/>
    <property type="match status" value="1"/>
</dbReference>
<feature type="transmembrane region" description="Helical" evidence="1">
    <location>
        <begin position="98"/>
        <end position="117"/>
    </location>
</feature>
<dbReference type="InterPro" id="IPR052155">
    <property type="entry name" value="Biofilm_reg_signaling"/>
</dbReference>
<evidence type="ECO:0000313" key="5">
    <source>
        <dbReference type="Proteomes" id="UP000467148"/>
    </source>
</evidence>
<protein>
    <submittedName>
        <fullName evidence="4">GGDEF-domain containing protein</fullName>
    </submittedName>
</protein>
<dbReference type="Pfam" id="PF00563">
    <property type="entry name" value="EAL"/>
    <property type="match status" value="1"/>
</dbReference>
<dbReference type="SMART" id="SM00052">
    <property type="entry name" value="EAL"/>
    <property type="match status" value="1"/>
</dbReference>
<dbReference type="InterPro" id="IPR035919">
    <property type="entry name" value="EAL_sf"/>
</dbReference>
<accession>A0A7I7TAS1</accession>
<dbReference type="PANTHER" id="PTHR44757">
    <property type="entry name" value="DIGUANYLATE CYCLASE DGCP"/>
    <property type="match status" value="1"/>
</dbReference>
<dbReference type="SUPFAM" id="SSF141868">
    <property type="entry name" value="EAL domain-like"/>
    <property type="match status" value="1"/>
</dbReference>
<organism evidence="4 5">
    <name type="scientific">Mycolicibacterium helvum</name>
    <dbReference type="NCBI Taxonomy" id="1534349"/>
    <lineage>
        <taxon>Bacteria</taxon>
        <taxon>Bacillati</taxon>
        <taxon>Actinomycetota</taxon>
        <taxon>Actinomycetes</taxon>
        <taxon>Mycobacteriales</taxon>
        <taxon>Mycobacteriaceae</taxon>
        <taxon>Mycolicibacterium</taxon>
    </lineage>
</organism>
<dbReference type="InterPro" id="IPR029787">
    <property type="entry name" value="Nucleotide_cyclase"/>
</dbReference>
<dbReference type="SUPFAM" id="SSF55073">
    <property type="entry name" value="Nucleotide cyclase"/>
    <property type="match status" value="1"/>
</dbReference>
<dbReference type="Gene3D" id="3.20.20.450">
    <property type="entry name" value="EAL domain"/>
    <property type="match status" value="1"/>
</dbReference>
<dbReference type="CDD" id="cd01948">
    <property type="entry name" value="EAL"/>
    <property type="match status" value="1"/>
</dbReference>
<feature type="domain" description="EAL" evidence="2">
    <location>
        <begin position="514"/>
        <end position="767"/>
    </location>
</feature>
<dbReference type="PROSITE" id="PS50883">
    <property type="entry name" value="EAL"/>
    <property type="match status" value="1"/>
</dbReference>
<feature type="transmembrane region" description="Helical" evidence="1">
    <location>
        <begin position="290"/>
        <end position="307"/>
    </location>
</feature>
<feature type="transmembrane region" description="Helical" evidence="1">
    <location>
        <begin position="228"/>
        <end position="245"/>
    </location>
</feature>
<dbReference type="Pfam" id="PF00990">
    <property type="entry name" value="GGDEF"/>
    <property type="match status" value="1"/>
</dbReference>
<dbReference type="Proteomes" id="UP000467148">
    <property type="component" value="Chromosome"/>
</dbReference>
<feature type="transmembrane region" description="Helical" evidence="1">
    <location>
        <begin position="257"/>
        <end position="278"/>
    </location>
</feature>
<feature type="transmembrane region" description="Helical" evidence="1">
    <location>
        <begin position="66"/>
        <end position="86"/>
    </location>
</feature>
<dbReference type="Gene3D" id="3.30.70.270">
    <property type="match status" value="1"/>
</dbReference>
<keyword evidence="1" id="KW-0812">Transmembrane</keyword>
<evidence type="ECO:0000313" key="4">
    <source>
        <dbReference type="EMBL" id="BBY66352.1"/>
    </source>
</evidence>
<feature type="transmembrane region" description="Helical" evidence="1">
    <location>
        <begin position="7"/>
        <end position="28"/>
    </location>
</feature>
<gene>
    <name evidence="4" type="ORF">MHEL_45950</name>
</gene>
<keyword evidence="1" id="KW-0472">Membrane</keyword>
<dbReference type="CDD" id="cd01949">
    <property type="entry name" value="GGDEF"/>
    <property type="match status" value="1"/>
</dbReference>
<feature type="transmembrane region" description="Helical" evidence="1">
    <location>
        <begin position="129"/>
        <end position="148"/>
    </location>
</feature>
<reference evidence="4 5" key="1">
    <citation type="journal article" date="2019" name="Emerg. Microbes Infect.">
        <title>Comprehensive subspecies identification of 175 nontuberculous mycobacteria species based on 7547 genomic profiles.</title>
        <authorList>
            <person name="Matsumoto Y."/>
            <person name="Kinjo T."/>
            <person name="Motooka D."/>
            <person name="Nabeya D."/>
            <person name="Jung N."/>
            <person name="Uechi K."/>
            <person name="Horii T."/>
            <person name="Iida T."/>
            <person name="Fujita J."/>
            <person name="Nakamura S."/>
        </authorList>
    </citation>
    <scope>NUCLEOTIDE SEQUENCE [LARGE SCALE GENOMIC DNA]</scope>
    <source>
        <strain evidence="4 5">JCM 30396</strain>
    </source>
</reference>
<keyword evidence="5" id="KW-1185">Reference proteome</keyword>
<keyword evidence="1" id="KW-1133">Transmembrane helix</keyword>
<evidence type="ECO:0000256" key="1">
    <source>
        <dbReference type="SAM" id="Phobius"/>
    </source>
</evidence>
<proteinExistence type="predicted"/>
<evidence type="ECO:0000259" key="3">
    <source>
        <dbReference type="PROSITE" id="PS50887"/>
    </source>
</evidence>
<dbReference type="RefSeq" id="WP_163750292.1">
    <property type="nucleotide sequence ID" value="NZ_AP022596.1"/>
</dbReference>